<accession>A0AAD8SIV8</accession>
<sequence>MDVAATEAVATTAVSVDHRLARSKRIDELLKSTDESLARIGRLQNSSSTLRLWDPRPWRLKATEHVVQETTTTTLLAHVPTARSPSEEKQHLSVHHLFDGMSVRQDVTSNHVLHVTVTCVLYPVTEKVLHEVFDPYGVNEVSVLQEATHVMAFVEFKSWRETTIARGALHG</sequence>
<name>A0AAD8SIV8_LOLMU</name>
<dbReference type="Proteomes" id="UP001231189">
    <property type="component" value="Unassembled WGS sequence"/>
</dbReference>
<dbReference type="EMBL" id="JAUUTY010000004">
    <property type="protein sequence ID" value="KAK1652078.1"/>
    <property type="molecule type" value="Genomic_DNA"/>
</dbReference>
<gene>
    <name evidence="2" type="ORF">QYE76_069883</name>
</gene>
<dbReference type="InterPro" id="IPR012677">
    <property type="entry name" value="Nucleotide-bd_a/b_plait_sf"/>
</dbReference>
<evidence type="ECO:0000313" key="2">
    <source>
        <dbReference type="EMBL" id="KAK1652078.1"/>
    </source>
</evidence>
<dbReference type="InterPro" id="IPR021790">
    <property type="entry name" value="PTBP1-like_RRM2"/>
</dbReference>
<dbReference type="AlphaFoldDB" id="A0AAD8SIV8"/>
<feature type="domain" description="PTBP1-like RNA recognition motif 2" evidence="1">
    <location>
        <begin position="107"/>
        <end position="171"/>
    </location>
</feature>
<dbReference type="Gene3D" id="3.30.70.330">
    <property type="match status" value="1"/>
</dbReference>
<organism evidence="2 3">
    <name type="scientific">Lolium multiflorum</name>
    <name type="common">Italian ryegrass</name>
    <name type="synonym">Lolium perenne subsp. multiflorum</name>
    <dbReference type="NCBI Taxonomy" id="4521"/>
    <lineage>
        <taxon>Eukaryota</taxon>
        <taxon>Viridiplantae</taxon>
        <taxon>Streptophyta</taxon>
        <taxon>Embryophyta</taxon>
        <taxon>Tracheophyta</taxon>
        <taxon>Spermatophyta</taxon>
        <taxon>Magnoliopsida</taxon>
        <taxon>Liliopsida</taxon>
        <taxon>Poales</taxon>
        <taxon>Poaceae</taxon>
        <taxon>BOP clade</taxon>
        <taxon>Pooideae</taxon>
        <taxon>Poodae</taxon>
        <taxon>Poeae</taxon>
        <taxon>Poeae Chloroplast Group 2 (Poeae type)</taxon>
        <taxon>Loliodinae</taxon>
        <taxon>Loliinae</taxon>
        <taxon>Lolium</taxon>
    </lineage>
</organism>
<reference evidence="2" key="1">
    <citation type="submission" date="2023-07" db="EMBL/GenBank/DDBJ databases">
        <title>A chromosome-level genome assembly of Lolium multiflorum.</title>
        <authorList>
            <person name="Chen Y."/>
            <person name="Copetti D."/>
            <person name="Kolliker R."/>
            <person name="Studer B."/>
        </authorList>
    </citation>
    <scope>NUCLEOTIDE SEQUENCE</scope>
    <source>
        <strain evidence="2">02402/16</strain>
        <tissue evidence="2">Leaf</tissue>
    </source>
</reference>
<protein>
    <recommendedName>
        <fullName evidence="1">PTBP1-like RNA recognition motif 2 domain-containing protein</fullName>
    </recommendedName>
</protein>
<proteinExistence type="predicted"/>
<dbReference type="SUPFAM" id="SSF54928">
    <property type="entry name" value="RNA-binding domain, RBD"/>
    <property type="match status" value="1"/>
</dbReference>
<evidence type="ECO:0000313" key="3">
    <source>
        <dbReference type="Proteomes" id="UP001231189"/>
    </source>
</evidence>
<keyword evidence="3" id="KW-1185">Reference proteome</keyword>
<dbReference type="InterPro" id="IPR035979">
    <property type="entry name" value="RBD_domain_sf"/>
</dbReference>
<dbReference type="GO" id="GO:0003676">
    <property type="term" value="F:nucleic acid binding"/>
    <property type="evidence" value="ECO:0007669"/>
    <property type="project" value="InterPro"/>
</dbReference>
<dbReference type="Pfam" id="PF11835">
    <property type="entry name" value="RRM_8"/>
    <property type="match status" value="1"/>
</dbReference>
<evidence type="ECO:0000259" key="1">
    <source>
        <dbReference type="Pfam" id="PF11835"/>
    </source>
</evidence>
<comment type="caution">
    <text evidence="2">The sequence shown here is derived from an EMBL/GenBank/DDBJ whole genome shotgun (WGS) entry which is preliminary data.</text>
</comment>